<dbReference type="Gene3D" id="1.10.8.430">
    <property type="entry name" value="Helical domain of apoptotic protease-activating factors"/>
    <property type="match status" value="1"/>
</dbReference>
<keyword evidence="6" id="KW-0067">ATP-binding</keyword>
<feature type="domain" description="Disease resistance R13L4/SHOC-2-like LRR" evidence="10">
    <location>
        <begin position="601"/>
        <end position="899"/>
    </location>
</feature>
<dbReference type="Gene3D" id="1.10.10.10">
    <property type="entry name" value="Winged helix-like DNA-binding domain superfamily/Winged helix DNA-binding domain"/>
    <property type="match status" value="1"/>
</dbReference>
<evidence type="ECO:0000259" key="8">
    <source>
        <dbReference type="Pfam" id="PF18052"/>
    </source>
</evidence>
<dbReference type="InterPro" id="IPR027417">
    <property type="entry name" value="P-loop_NTPase"/>
</dbReference>
<dbReference type="AlphaFoldDB" id="A0AAV1EEG9"/>
<dbReference type="SUPFAM" id="SSF52058">
    <property type="entry name" value="L domain-like"/>
    <property type="match status" value="1"/>
</dbReference>
<reference evidence="11" key="1">
    <citation type="submission" date="2023-03" db="EMBL/GenBank/DDBJ databases">
        <authorList>
            <person name="Julca I."/>
        </authorList>
    </citation>
    <scope>NUCLEOTIDE SEQUENCE</scope>
</reference>
<evidence type="ECO:0000256" key="2">
    <source>
        <dbReference type="ARBA" id="ARBA00022614"/>
    </source>
</evidence>
<sequence length="945" mass="109121">MAEPIVSFLVESIGRLLMEEGKFLVGVRDEAEQLHSELKMMRALLRDADERQHEAAGALVREWVLQSKEVAYEAENILEDYAFKLATRSNKKGVIAAVKRCARILNECYIRHKVGLEIRSLNSRISNLRGLFQGYGIRALTEKVEYGSGHSTSQQQLRMTYSINVVEDEDFVGFRHDVEILVEKLVKEDDVSGQQYGVVSISGMGGSGKTTLARKVYNHPSVKRHFDALAWVCISQKWQARQILEGILFSFLPARRQEIKMWRDEEIVTELLRFQQNRNCLVVLDDIWSIDAWECIKFAFPVRKKVNKILITTRNKNVAMHIGRRLHGYHHEPRLLSVEEGWELLQKKALKHEPTTGYGDIHRLEALGKEMVKICGGLPLALVVLGGVLATKEGFHEWNLVYRNIKRYLGKGESIQQEEEGEIQKILAMSYNDLPYKLKPCFLYMSCFPEDEEIDTERLYHLWIAEGLVFAEDRIREEETIIDVAERYLEELVKRCILQAKKNFRLGRGYRLCKIHDLMRDLCLAKAREEKFLEVVDCEHENGAPSSTGNASSIHRIVIYLRENDASRYVFPEMEATRHLIRALVFRARSSGNCIPQLTASNFNKFKMLRSLSIEGVITPGIERISESSSIPDDVFKLQIGKLIHLRFLSLRESKLVISPASISSLEHLETLDLTRAKIGLTEPYVPFKFRRLRHLILMGFEIIGSYKLQIIVSNTIEIINALDYDAVVVQNLLELSHLRKIYIRLSDNVIGVEEMLKLISNSNQLREAIILGFDLFQRYSPETELELVGQLFRSNLEYLYLHSRLRRLPEYQPHMFRNLSELILSASWLEEDPMELLEKLPCLQTLVFWLDAYLGKEMVCHSGGFTELRYLVLHHCHNLEKWTLEVGAMPNLAYLQMSSCESLKYVPEVLLTISTLKEIVLEDMSEEFRSDYALKFPPRKNLLV</sequence>
<dbReference type="SUPFAM" id="SSF52540">
    <property type="entry name" value="P-loop containing nucleoside triphosphate hydrolases"/>
    <property type="match status" value="1"/>
</dbReference>
<dbReference type="Pfam" id="PF23559">
    <property type="entry name" value="WHD_DRP"/>
    <property type="match status" value="1"/>
</dbReference>
<dbReference type="Gene3D" id="3.40.50.300">
    <property type="entry name" value="P-loop containing nucleotide triphosphate hydrolases"/>
    <property type="match status" value="1"/>
</dbReference>
<dbReference type="Pfam" id="PF18052">
    <property type="entry name" value="Rx_N"/>
    <property type="match status" value="1"/>
</dbReference>
<dbReference type="Gene3D" id="3.80.10.10">
    <property type="entry name" value="Ribonuclease Inhibitor"/>
    <property type="match status" value="1"/>
</dbReference>
<evidence type="ECO:0000256" key="1">
    <source>
        <dbReference type="ARBA" id="ARBA00008894"/>
    </source>
</evidence>
<dbReference type="InterPro" id="IPR041118">
    <property type="entry name" value="Rx_N"/>
</dbReference>
<dbReference type="FunFam" id="3.40.50.300:FF:001091">
    <property type="entry name" value="Probable disease resistance protein At1g61300"/>
    <property type="match status" value="1"/>
</dbReference>
<comment type="similarity">
    <text evidence="1">Belongs to the disease resistance NB-LRR family.</text>
</comment>
<dbReference type="EMBL" id="OX459126">
    <property type="protein sequence ID" value="CAI9118122.1"/>
    <property type="molecule type" value="Genomic_DNA"/>
</dbReference>
<evidence type="ECO:0000259" key="7">
    <source>
        <dbReference type="Pfam" id="PF00931"/>
    </source>
</evidence>
<feature type="domain" description="Disease resistance protein winged helix" evidence="9">
    <location>
        <begin position="448"/>
        <end position="523"/>
    </location>
</feature>
<keyword evidence="5" id="KW-0611">Plant defense</keyword>
<dbReference type="Gene3D" id="1.20.5.4130">
    <property type="match status" value="1"/>
</dbReference>
<keyword evidence="3" id="KW-0677">Repeat</keyword>
<evidence type="ECO:0000313" key="12">
    <source>
        <dbReference type="Proteomes" id="UP001161247"/>
    </source>
</evidence>
<keyword evidence="4" id="KW-0547">Nucleotide-binding</keyword>
<keyword evidence="12" id="KW-1185">Reference proteome</keyword>
<dbReference type="InterPro" id="IPR058922">
    <property type="entry name" value="WHD_DRP"/>
</dbReference>
<dbReference type="GO" id="GO:0043531">
    <property type="term" value="F:ADP binding"/>
    <property type="evidence" value="ECO:0007669"/>
    <property type="project" value="InterPro"/>
</dbReference>
<evidence type="ECO:0000259" key="10">
    <source>
        <dbReference type="Pfam" id="PF23598"/>
    </source>
</evidence>
<dbReference type="InterPro" id="IPR038005">
    <property type="entry name" value="RX-like_CC"/>
</dbReference>
<dbReference type="InterPro" id="IPR032675">
    <property type="entry name" value="LRR_dom_sf"/>
</dbReference>
<dbReference type="InterPro" id="IPR036388">
    <property type="entry name" value="WH-like_DNA-bd_sf"/>
</dbReference>
<evidence type="ECO:0000256" key="5">
    <source>
        <dbReference type="ARBA" id="ARBA00022821"/>
    </source>
</evidence>
<dbReference type="PANTHER" id="PTHR23155:SF1185">
    <property type="entry name" value="DISEASE RESISTANCE RPP8-LIKE PROTEIN 3-RELATED"/>
    <property type="match status" value="1"/>
</dbReference>
<dbReference type="GO" id="GO:0051607">
    <property type="term" value="P:defense response to virus"/>
    <property type="evidence" value="ECO:0007669"/>
    <property type="project" value="UniProtKB-ARBA"/>
</dbReference>
<dbReference type="FunFam" id="1.10.8.430:FF:000003">
    <property type="entry name" value="Probable disease resistance protein At5g66910"/>
    <property type="match status" value="1"/>
</dbReference>
<dbReference type="InterPro" id="IPR055414">
    <property type="entry name" value="LRR_R13L4/SHOC2-like"/>
</dbReference>
<accession>A0AAV1EEG9</accession>
<evidence type="ECO:0000256" key="4">
    <source>
        <dbReference type="ARBA" id="ARBA00022741"/>
    </source>
</evidence>
<keyword evidence="2" id="KW-0433">Leucine-rich repeat</keyword>
<protein>
    <submittedName>
        <fullName evidence="11">OLC1v1019645C1</fullName>
    </submittedName>
</protein>
<evidence type="ECO:0000256" key="6">
    <source>
        <dbReference type="ARBA" id="ARBA00022840"/>
    </source>
</evidence>
<feature type="domain" description="NB-ARC" evidence="7">
    <location>
        <begin position="176"/>
        <end position="352"/>
    </location>
</feature>
<name>A0AAV1EEG9_OLDCO</name>
<feature type="domain" description="Disease resistance N-terminal" evidence="8">
    <location>
        <begin position="5"/>
        <end position="93"/>
    </location>
</feature>
<evidence type="ECO:0000256" key="3">
    <source>
        <dbReference type="ARBA" id="ARBA00022737"/>
    </source>
</evidence>
<evidence type="ECO:0000313" key="11">
    <source>
        <dbReference type="EMBL" id="CAI9118122.1"/>
    </source>
</evidence>
<dbReference type="GO" id="GO:0005524">
    <property type="term" value="F:ATP binding"/>
    <property type="evidence" value="ECO:0007669"/>
    <property type="project" value="UniProtKB-KW"/>
</dbReference>
<dbReference type="CDD" id="cd14798">
    <property type="entry name" value="RX-CC_like"/>
    <property type="match status" value="1"/>
</dbReference>
<dbReference type="InterPro" id="IPR042197">
    <property type="entry name" value="Apaf_helical"/>
</dbReference>
<dbReference type="GO" id="GO:0098542">
    <property type="term" value="P:defense response to other organism"/>
    <property type="evidence" value="ECO:0007669"/>
    <property type="project" value="TreeGrafter"/>
</dbReference>
<dbReference type="Pfam" id="PF23598">
    <property type="entry name" value="LRR_14"/>
    <property type="match status" value="1"/>
</dbReference>
<dbReference type="Proteomes" id="UP001161247">
    <property type="component" value="Chromosome 9"/>
</dbReference>
<dbReference type="PRINTS" id="PR00364">
    <property type="entry name" value="DISEASERSIST"/>
</dbReference>
<dbReference type="InterPro" id="IPR044974">
    <property type="entry name" value="Disease_R_plants"/>
</dbReference>
<dbReference type="FunFam" id="1.10.10.10:FF:000322">
    <property type="entry name" value="Probable disease resistance protein At1g63360"/>
    <property type="match status" value="1"/>
</dbReference>
<proteinExistence type="inferred from homology"/>
<evidence type="ECO:0000259" key="9">
    <source>
        <dbReference type="Pfam" id="PF23559"/>
    </source>
</evidence>
<gene>
    <name evidence="11" type="ORF">OLC1_LOCUS24071</name>
</gene>
<organism evidence="11 12">
    <name type="scientific">Oldenlandia corymbosa var. corymbosa</name>
    <dbReference type="NCBI Taxonomy" id="529605"/>
    <lineage>
        <taxon>Eukaryota</taxon>
        <taxon>Viridiplantae</taxon>
        <taxon>Streptophyta</taxon>
        <taxon>Embryophyta</taxon>
        <taxon>Tracheophyta</taxon>
        <taxon>Spermatophyta</taxon>
        <taxon>Magnoliopsida</taxon>
        <taxon>eudicotyledons</taxon>
        <taxon>Gunneridae</taxon>
        <taxon>Pentapetalae</taxon>
        <taxon>asterids</taxon>
        <taxon>lamiids</taxon>
        <taxon>Gentianales</taxon>
        <taxon>Rubiaceae</taxon>
        <taxon>Rubioideae</taxon>
        <taxon>Spermacoceae</taxon>
        <taxon>Hedyotis-Oldenlandia complex</taxon>
        <taxon>Oldenlandia</taxon>
    </lineage>
</organism>
<dbReference type="Pfam" id="PF00931">
    <property type="entry name" value="NB-ARC"/>
    <property type="match status" value="1"/>
</dbReference>
<dbReference type="PANTHER" id="PTHR23155">
    <property type="entry name" value="DISEASE RESISTANCE PROTEIN RP"/>
    <property type="match status" value="1"/>
</dbReference>
<dbReference type="InterPro" id="IPR002182">
    <property type="entry name" value="NB-ARC"/>
</dbReference>